<evidence type="ECO:0000256" key="1">
    <source>
        <dbReference type="SAM" id="Phobius"/>
    </source>
</evidence>
<keyword evidence="3" id="KW-1185">Reference proteome</keyword>
<keyword evidence="1" id="KW-0812">Transmembrane</keyword>
<reference evidence="3" key="1">
    <citation type="journal article" date="2019" name="Int. J. Syst. Evol. Microbiol.">
        <title>The Global Catalogue of Microorganisms (GCM) 10K type strain sequencing project: providing services to taxonomists for standard genome sequencing and annotation.</title>
        <authorList>
            <consortium name="The Broad Institute Genomics Platform"/>
            <consortium name="The Broad Institute Genome Sequencing Center for Infectious Disease"/>
            <person name="Wu L."/>
            <person name="Ma J."/>
        </authorList>
    </citation>
    <scope>NUCLEOTIDE SEQUENCE [LARGE SCALE GENOMIC DNA]</scope>
    <source>
        <strain evidence="3">JCM 16918</strain>
    </source>
</reference>
<dbReference type="Proteomes" id="UP000645517">
    <property type="component" value="Unassembled WGS sequence"/>
</dbReference>
<proteinExistence type="predicted"/>
<accession>A0ABQ2IV11</accession>
<feature type="transmembrane region" description="Helical" evidence="1">
    <location>
        <begin position="110"/>
        <end position="134"/>
    </location>
</feature>
<organism evidence="2 3">
    <name type="scientific">Deinococcus daejeonensis</name>
    <dbReference type="NCBI Taxonomy" id="1007098"/>
    <lineage>
        <taxon>Bacteria</taxon>
        <taxon>Thermotogati</taxon>
        <taxon>Deinococcota</taxon>
        <taxon>Deinococci</taxon>
        <taxon>Deinococcales</taxon>
        <taxon>Deinococcaceae</taxon>
        <taxon>Deinococcus</taxon>
    </lineage>
</organism>
<protein>
    <submittedName>
        <fullName evidence="2">Uncharacterized protein</fullName>
    </submittedName>
</protein>
<keyword evidence="1" id="KW-1133">Transmembrane helix</keyword>
<dbReference type="EMBL" id="BMOR01000001">
    <property type="protein sequence ID" value="GGN30445.1"/>
    <property type="molecule type" value="Genomic_DNA"/>
</dbReference>
<gene>
    <name evidence="2" type="ORF">GCM10010842_05740</name>
</gene>
<evidence type="ECO:0000313" key="3">
    <source>
        <dbReference type="Proteomes" id="UP000645517"/>
    </source>
</evidence>
<comment type="caution">
    <text evidence="2">The sequence shown here is derived from an EMBL/GenBank/DDBJ whole genome shotgun (WGS) entry which is preliminary data.</text>
</comment>
<name>A0ABQ2IV11_9DEIO</name>
<sequence>MPATARTPSVPKYFRSVMIAPIIRAGVSASPEAVQASAPEWTRFRRRNFSRAGRVVQGMSGFSIGSFSFSRSGHGHRGGFLGHHSRSSHSHGRHHYGHGGHYRARRRGPLGCLGLFVVGAALAGGSLLGLVSLLT</sequence>
<keyword evidence="1" id="KW-0472">Membrane</keyword>
<evidence type="ECO:0000313" key="2">
    <source>
        <dbReference type="EMBL" id="GGN30445.1"/>
    </source>
</evidence>